<protein>
    <submittedName>
        <fullName evidence="4">GNAT family N-acetyltransferase</fullName>
    </submittedName>
</protein>
<feature type="domain" description="N-acetyltransferase" evidence="3">
    <location>
        <begin position="192"/>
        <end position="354"/>
    </location>
</feature>
<keyword evidence="1 4" id="KW-0808">Transferase</keyword>
<dbReference type="OrthoDB" id="9775595at2"/>
<reference evidence="4 5" key="1">
    <citation type="journal article" date="2019" name="Environ. Microbiol.">
        <title>Species interactions and distinct microbial communities in high Arctic permafrost affected cryosols are associated with the CH4 and CO2 gas fluxes.</title>
        <authorList>
            <person name="Altshuler I."/>
            <person name="Hamel J."/>
            <person name="Turney S."/>
            <person name="Magnuson E."/>
            <person name="Levesque R."/>
            <person name="Greer C."/>
            <person name="Whyte L.G."/>
        </authorList>
    </citation>
    <scope>NUCLEOTIDE SEQUENCE [LARGE SCALE GENOMIC DNA]</scope>
    <source>
        <strain evidence="4 5">S9.3A</strain>
    </source>
</reference>
<name>A0A502CSV3_9MICO</name>
<dbReference type="AlphaFoldDB" id="A0A502CSV3"/>
<dbReference type="PANTHER" id="PTHR43877:SF2">
    <property type="entry name" value="AMINOALKYLPHOSPHONATE N-ACETYLTRANSFERASE-RELATED"/>
    <property type="match status" value="1"/>
</dbReference>
<dbReference type="GO" id="GO:0016747">
    <property type="term" value="F:acyltransferase activity, transferring groups other than amino-acyl groups"/>
    <property type="evidence" value="ECO:0007669"/>
    <property type="project" value="InterPro"/>
</dbReference>
<dbReference type="Pfam" id="PF24553">
    <property type="entry name" value="Rv0428c_C"/>
    <property type="match status" value="1"/>
</dbReference>
<evidence type="ECO:0000259" key="3">
    <source>
        <dbReference type="PROSITE" id="PS51186"/>
    </source>
</evidence>
<dbReference type="InterPro" id="IPR056935">
    <property type="entry name" value="Rv0428c-like_C"/>
</dbReference>
<dbReference type="CDD" id="cd04301">
    <property type="entry name" value="NAT_SF"/>
    <property type="match status" value="1"/>
</dbReference>
<keyword evidence="2" id="KW-0012">Acyltransferase</keyword>
<accession>A0A502CSV3</accession>
<dbReference type="PANTHER" id="PTHR43877">
    <property type="entry name" value="AMINOALKYLPHOSPHONATE N-ACETYLTRANSFERASE-RELATED-RELATED"/>
    <property type="match status" value="1"/>
</dbReference>
<dbReference type="InterPro" id="IPR056934">
    <property type="entry name" value="SH3_Rv0428c"/>
</dbReference>
<evidence type="ECO:0000256" key="2">
    <source>
        <dbReference type="ARBA" id="ARBA00023315"/>
    </source>
</evidence>
<dbReference type="InterPro" id="IPR016181">
    <property type="entry name" value="Acyl_CoA_acyltransferase"/>
</dbReference>
<dbReference type="SUPFAM" id="SSF55729">
    <property type="entry name" value="Acyl-CoA N-acyltransferases (Nat)"/>
    <property type="match status" value="1"/>
</dbReference>
<dbReference type="PROSITE" id="PS51186">
    <property type="entry name" value="GNAT"/>
    <property type="match status" value="1"/>
</dbReference>
<keyword evidence="5" id="KW-1185">Reference proteome</keyword>
<evidence type="ECO:0000313" key="5">
    <source>
        <dbReference type="Proteomes" id="UP000317722"/>
    </source>
</evidence>
<dbReference type="EMBL" id="RCZM01000004">
    <property type="protein sequence ID" value="TPG15913.1"/>
    <property type="molecule type" value="Genomic_DNA"/>
</dbReference>
<evidence type="ECO:0000256" key="1">
    <source>
        <dbReference type="ARBA" id="ARBA00022679"/>
    </source>
</evidence>
<dbReference type="InterPro" id="IPR000182">
    <property type="entry name" value="GNAT_dom"/>
</dbReference>
<proteinExistence type="predicted"/>
<sequence>MRRMSTDVSNLPLGSRVVVRWRLEAPDPATGATLTDAVGTLLSRDGETVTVETSRGPVTIPTSRITAAKEVPPKPSRRGASHLALSIEDLQRVMTPAWGAVERATLGDWALRASAGYTQRGNSVVPVGSPGKPLADAIADVEDWYAARGLPAKFALAGPQGFDPAGDPLGALLLDRGYTIGSLTLNMTAAREKIVAADPGGPSLTVSRDLTPQWLEVYRRTRTTVPGATETVLLDSPRVIFASIAPGGGLSQQLGLRTAGAAGITPIALARIGIGAGWAGLGAVWTDPAYRGRGLAAHLTAGLAALLREEGISLIHLQVEHDNDTATRLYRRLGFDVHSSYAYLTSPDTRTETR</sequence>
<gene>
    <name evidence="4" type="ORF">EAH86_11710</name>
</gene>
<comment type="caution">
    <text evidence="4">The sequence shown here is derived from an EMBL/GenBank/DDBJ whole genome shotgun (WGS) entry which is preliminary data.</text>
</comment>
<dbReference type="Gene3D" id="3.40.630.30">
    <property type="match status" value="1"/>
</dbReference>
<dbReference type="Pfam" id="PF24551">
    <property type="entry name" value="SH3_Rv0428c"/>
    <property type="match status" value="1"/>
</dbReference>
<evidence type="ECO:0000313" key="4">
    <source>
        <dbReference type="EMBL" id="TPG15913.1"/>
    </source>
</evidence>
<organism evidence="4 5">
    <name type="scientific">Pedococcus bigeumensis</name>
    <dbReference type="NCBI Taxonomy" id="433644"/>
    <lineage>
        <taxon>Bacteria</taxon>
        <taxon>Bacillati</taxon>
        <taxon>Actinomycetota</taxon>
        <taxon>Actinomycetes</taxon>
        <taxon>Micrococcales</taxon>
        <taxon>Intrasporangiaceae</taxon>
        <taxon>Pedococcus</taxon>
    </lineage>
</organism>
<dbReference type="InterPro" id="IPR050832">
    <property type="entry name" value="Bact_Acetyltransf"/>
</dbReference>
<dbReference type="Proteomes" id="UP000317722">
    <property type="component" value="Unassembled WGS sequence"/>
</dbReference>